<dbReference type="AlphaFoldDB" id="A0A942T6F9"/>
<protein>
    <submittedName>
        <fullName evidence="2">Uncharacterized protein</fullName>
    </submittedName>
</protein>
<keyword evidence="1" id="KW-0472">Membrane</keyword>
<gene>
    <name evidence="2" type="ORF">KHB02_31005</name>
</gene>
<accession>A0A942T6F9</accession>
<name>A0A942T6F9_9BACI</name>
<dbReference type="EMBL" id="JAGYPE010000006">
    <property type="protein sequence ID" value="MBS4185821.1"/>
    <property type="molecule type" value="Genomic_DNA"/>
</dbReference>
<evidence type="ECO:0000256" key="1">
    <source>
        <dbReference type="SAM" id="Phobius"/>
    </source>
</evidence>
<comment type="caution">
    <text evidence="2">The sequence shown here is derived from an EMBL/GenBank/DDBJ whole genome shotgun (WGS) entry which is preliminary data.</text>
</comment>
<keyword evidence="1" id="KW-0812">Transmembrane</keyword>
<feature type="transmembrane region" description="Helical" evidence="1">
    <location>
        <begin position="34"/>
        <end position="53"/>
    </location>
</feature>
<organism evidence="2">
    <name type="scientific">Neobacillus citreus</name>
    <dbReference type="NCBI Taxonomy" id="2833578"/>
    <lineage>
        <taxon>Bacteria</taxon>
        <taxon>Bacillati</taxon>
        <taxon>Bacillota</taxon>
        <taxon>Bacilli</taxon>
        <taxon>Bacillales</taxon>
        <taxon>Bacillaceae</taxon>
        <taxon>Neobacillus</taxon>
    </lineage>
</organism>
<feature type="transmembrane region" description="Helical" evidence="1">
    <location>
        <begin position="65"/>
        <end position="86"/>
    </location>
</feature>
<sequence>MKKLKAAYPSYDEIQKIEYKLTEMKNEYWLHHDLFTFQWWLLLIIFILPWIIWWRYVDKARLKEIILFGTLLMLLVGLLDDIGVNAHLWSYPYKLLQVIPRLVAVDYGILIVAHMTVYQFCKTWKSFIIVNLVMATIFTFIFEPLSVWLNIYKLESWKYIYSLPIYVAKAALVKWLVQVINRKSKSM</sequence>
<feature type="transmembrane region" description="Helical" evidence="1">
    <location>
        <begin position="159"/>
        <end position="177"/>
    </location>
</feature>
<reference evidence="2" key="1">
    <citation type="submission" date="2021-05" db="EMBL/GenBank/DDBJ databases">
        <title>Novel Bacillus species.</title>
        <authorList>
            <person name="Liu G."/>
        </authorList>
    </citation>
    <scope>NUCLEOTIDE SEQUENCE</scope>
    <source>
        <strain evidence="2">FJAT-50051</strain>
    </source>
</reference>
<feature type="transmembrane region" description="Helical" evidence="1">
    <location>
        <begin position="127"/>
        <end position="147"/>
    </location>
</feature>
<dbReference type="NCBIfam" id="NF041644">
    <property type="entry name" value="CBO0543_fam"/>
    <property type="match status" value="1"/>
</dbReference>
<keyword evidence="1" id="KW-1133">Transmembrane helix</keyword>
<evidence type="ECO:0000313" key="2">
    <source>
        <dbReference type="EMBL" id="MBS4185821.1"/>
    </source>
</evidence>
<dbReference type="InterPro" id="IPR048147">
    <property type="entry name" value="CBO0543-like"/>
</dbReference>
<feature type="transmembrane region" description="Helical" evidence="1">
    <location>
        <begin position="98"/>
        <end position="120"/>
    </location>
</feature>
<proteinExistence type="predicted"/>